<evidence type="ECO:0000256" key="1">
    <source>
        <dbReference type="SAM" id="MobiDB-lite"/>
    </source>
</evidence>
<feature type="transmembrane region" description="Helical" evidence="2">
    <location>
        <begin position="12"/>
        <end position="32"/>
    </location>
</feature>
<feature type="transmembrane region" description="Helical" evidence="2">
    <location>
        <begin position="157"/>
        <end position="187"/>
    </location>
</feature>
<dbReference type="Pfam" id="PF19484">
    <property type="entry name" value="DUF6020"/>
    <property type="match status" value="1"/>
</dbReference>
<name>A0ABS7FY84_9ACTN</name>
<feature type="compositionally biased region" description="Pro residues" evidence="1">
    <location>
        <begin position="473"/>
        <end position="489"/>
    </location>
</feature>
<evidence type="ECO:0000313" key="4">
    <source>
        <dbReference type="Proteomes" id="UP000774570"/>
    </source>
</evidence>
<evidence type="ECO:0000313" key="3">
    <source>
        <dbReference type="EMBL" id="MBW8484629.1"/>
    </source>
</evidence>
<comment type="caution">
    <text evidence="3">The sequence shown here is derived from an EMBL/GenBank/DDBJ whole genome shotgun (WGS) entry which is preliminary data.</text>
</comment>
<keyword evidence="2" id="KW-0472">Membrane</keyword>
<keyword evidence="2" id="KW-0812">Transmembrane</keyword>
<protein>
    <recommendedName>
        <fullName evidence="5">Glycosyltransferase RgtA/B/C/D-like domain-containing protein</fullName>
    </recommendedName>
</protein>
<gene>
    <name evidence="3" type="ORF">K1Y72_19755</name>
</gene>
<dbReference type="EMBL" id="JAIBOA010000012">
    <property type="protein sequence ID" value="MBW8484629.1"/>
    <property type="molecule type" value="Genomic_DNA"/>
</dbReference>
<reference evidence="3 4" key="1">
    <citation type="submission" date="2021-07" db="EMBL/GenBank/DDBJ databases">
        <title>Actinomadura sp. PM05-2 isolated from lichen.</title>
        <authorList>
            <person name="Somphong A."/>
            <person name="Phongsopitanun W."/>
            <person name="Tanasupawat S."/>
            <person name="Peongsungnone V."/>
        </authorList>
    </citation>
    <scope>NUCLEOTIDE SEQUENCE [LARGE SCALE GENOMIC DNA]</scope>
    <source>
        <strain evidence="3 4">PM05-2</strain>
    </source>
</reference>
<sequence>MRLPARLRLPLAVYAVCQVVLLLWWAAFYPGAMSYDSVAYVWHVTTGHWMANHSVPYDGLVWLSLKGTGTLATLTFLQVVLWAVALAYAADVLHDLGVRARWAALAAFVAVAIPSLGQFPSFVWKDVPFTISAVVVFAATGRIVARRLAGEAPPARAFWLIGAGFLGLVLFRNNGFLTALVAVPVLVIALRRYWARLLALTLVPIAFSFVLTSLVYPALKIEAAQPSLTYASAYADIAVTYHDRPETFTARDRAVMAEVAPLWFWDQAGTSCYSSDWLTNRPRFDKTVADGRTDELLALWGRTLRRTPDAAIGARVCRGSIAWRIWPGPRELDGHTIVGEGGVTPDRFGWAAPGGRMEGNPYLADLRTRPLLQPERDAMVFVLRASRMEQLEFLLWRAPIWCYAGIAAIALYARRRRSPAALALTAMIVAGQLSVLAANPAQLFRYMPGPMLIGVLAVPLAFAGARRAASRTGPPPAAREPQEEPPAPEPEPEPEPEPAQEPAGATAQGDREP</sequence>
<feature type="region of interest" description="Disordered" evidence="1">
    <location>
        <begin position="468"/>
        <end position="513"/>
    </location>
</feature>
<organism evidence="3 4">
    <name type="scientific">Actinomadura parmotrematis</name>
    <dbReference type="NCBI Taxonomy" id="2864039"/>
    <lineage>
        <taxon>Bacteria</taxon>
        <taxon>Bacillati</taxon>
        <taxon>Actinomycetota</taxon>
        <taxon>Actinomycetes</taxon>
        <taxon>Streptosporangiales</taxon>
        <taxon>Thermomonosporaceae</taxon>
        <taxon>Actinomadura</taxon>
    </lineage>
</organism>
<feature type="transmembrane region" description="Helical" evidence="2">
    <location>
        <begin position="419"/>
        <end position="438"/>
    </location>
</feature>
<feature type="transmembrane region" description="Helical" evidence="2">
    <location>
        <begin position="450"/>
        <end position="469"/>
    </location>
</feature>
<feature type="transmembrane region" description="Helical" evidence="2">
    <location>
        <begin position="193"/>
        <end position="216"/>
    </location>
</feature>
<keyword evidence="4" id="KW-1185">Reference proteome</keyword>
<keyword evidence="2" id="KW-1133">Transmembrane helix</keyword>
<feature type="transmembrane region" description="Helical" evidence="2">
    <location>
        <begin position="102"/>
        <end position="121"/>
    </location>
</feature>
<dbReference type="RefSeq" id="WP_220167866.1">
    <property type="nucleotide sequence ID" value="NZ_JAIBOA010000012.1"/>
</dbReference>
<evidence type="ECO:0008006" key="5">
    <source>
        <dbReference type="Google" id="ProtNLM"/>
    </source>
</evidence>
<feature type="transmembrane region" description="Helical" evidence="2">
    <location>
        <begin position="394"/>
        <end position="413"/>
    </location>
</feature>
<dbReference type="Proteomes" id="UP000774570">
    <property type="component" value="Unassembled WGS sequence"/>
</dbReference>
<proteinExistence type="predicted"/>
<dbReference type="InterPro" id="IPR046062">
    <property type="entry name" value="DUF6020"/>
</dbReference>
<accession>A0ABS7FY84</accession>
<feature type="transmembrane region" description="Helical" evidence="2">
    <location>
        <begin position="71"/>
        <end position="90"/>
    </location>
</feature>
<evidence type="ECO:0000256" key="2">
    <source>
        <dbReference type="SAM" id="Phobius"/>
    </source>
</evidence>